<keyword evidence="13" id="KW-1185">Reference proteome</keyword>
<evidence type="ECO:0000256" key="2">
    <source>
        <dbReference type="ARBA" id="ARBA00022692"/>
    </source>
</evidence>
<keyword evidence="8 10" id="KW-0472">Membrane</keyword>
<organism evidence="12 13">
    <name type="scientific">Pyrrhoderma noxium</name>
    <dbReference type="NCBI Taxonomy" id="2282107"/>
    <lineage>
        <taxon>Eukaryota</taxon>
        <taxon>Fungi</taxon>
        <taxon>Dikarya</taxon>
        <taxon>Basidiomycota</taxon>
        <taxon>Agaricomycotina</taxon>
        <taxon>Agaricomycetes</taxon>
        <taxon>Hymenochaetales</taxon>
        <taxon>Hymenochaetaceae</taxon>
        <taxon>Pyrrhoderma</taxon>
    </lineage>
</organism>
<name>A0A286UCQ3_9AGAM</name>
<keyword evidence="2 10" id="KW-0812">Transmembrane</keyword>
<dbReference type="AlphaFoldDB" id="A0A286UCQ3"/>
<keyword evidence="5 10" id="KW-1133">Transmembrane helix</keyword>
<keyword evidence="3 10" id="KW-0999">Mitochondrion inner membrane</keyword>
<evidence type="ECO:0000256" key="4">
    <source>
        <dbReference type="ARBA" id="ARBA00022946"/>
    </source>
</evidence>
<evidence type="ECO:0000256" key="5">
    <source>
        <dbReference type="ARBA" id="ARBA00022989"/>
    </source>
</evidence>
<dbReference type="Proteomes" id="UP000217199">
    <property type="component" value="Unassembled WGS sequence"/>
</dbReference>
<evidence type="ECO:0000256" key="10">
    <source>
        <dbReference type="RuleBase" id="RU364128"/>
    </source>
</evidence>
<keyword evidence="7 10" id="KW-0496">Mitochondrion</keyword>
<evidence type="ECO:0000256" key="9">
    <source>
        <dbReference type="ARBA" id="ARBA00024807"/>
    </source>
</evidence>
<dbReference type="GO" id="GO:0007007">
    <property type="term" value="P:inner mitochondrial membrane organization"/>
    <property type="evidence" value="ECO:0007669"/>
    <property type="project" value="TreeGrafter"/>
</dbReference>
<feature type="coiled-coil region" evidence="11">
    <location>
        <begin position="50"/>
        <end position="91"/>
    </location>
</feature>
<comment type="similarity">
    <text evidence="1 10">Belongs to the SHE9 family.</text>
</comment>
<comment type="subunit">
    <text evidence="10">Homooligomer.</text>
</comment>
<dbReference type="STRING" id="2282107.A0A286UCQ3"/>
<feature type="transmembrane region" description="Helical" evidence="10">
    <location>
        <begin position="169"/>
        <end position="189"/>
    </location>
</feature>
<comment type="function">
    <text evidence="9">Required for the maintenance of the structure of the mitochondrial inner membrane. Involved in mitochondrial morphology. Causes growth arrest when highly overexpressed.</text>
</comment>
<evidence type="ECO:0000256" key="11">
    <source>
        <dbReference type="SAM" id="Coils"/>
    </source>
</evidence>
<evidence type="ECO:0000256" key="7">
    <source>
        <dbReference type="ARBA" id="ARBA00023128"/>
    </source>
</evidence>
<dbReference type="Pfam" id="PF05546">
    <property type="entry name" value="She9_MDM33"/>
    <property type="match status" value="1"/>
</dbReference>
<proteinExistence type="inferred from homology"/>
<feature type="transmembrane region" description="Helical" evidence="10">
    <location>
        <begin position="291"/>
        <end position="312"/>
    </location>
</feature>
<comment type="caution">
    <text evidence="12">The sequence shown here is derived from an EMBL/GenBank/DDBJ whole genome shotgun (WGS) entry which is preliminary data.</text>
</comment>
<sequence>MEELKARLRDWSVKRATALRMQMDDFSAAAKVTFQQLGGRLNEVTGYQEIETLKKKVVENEQKMMEIKEAAKTAKKQYEEAVARRSSSQRETNDLLQRKSLWSDADVLRFTQLVRADHVHEQEEIRAQQAASDADAASERQFNELMRTILARYHEEQVWSDKIRSASTYGQLAALGLNLAVFVLAIVLVEPWKRKRLVQSFEQRMVELNTVNQKIVEDGMKGIKEEQDKQLGVLAQLQAAQVALASKVDASVPSPVITVQERDGEVEMEMISASSVVEKERTAKAAKDRELLLAAAGALGTGIAGFALGMWWR</sequence>
<accession>A0A286UCQ3</accession>
<dbReference type="GO" id="GO:0005743">
    <property type="term" value="C:mitochondrial inner membrane"/>
    <property type="evidence" value="ECO:0007669"/>
    <property type="project" value="UniProtKB-SubCell"/>
</dbReference>
<dbReference type="InterPro" id="IPR008839">
    <property type="entry name" value="MDM33_fungi"/>
</dbReference>
<evidence type="ECO:0000256" key="8">
    <source>
        <dbReference type="ARBA" id="ARBA00023136"/>
    </source>
</evidence>
<keyword evidence="6 11" id="KW-0175">Coiled coil</keyword>
<evidence type="ECO:0000313" key="12">
    <source>
        <dbReference type="EMBL" id="PAV17304.1"/>
    </source>
</evidence>
<keyword evidence="4 10" id="KW-0809">Transit peptide</keyword>
<dbReference type="InParanoid" id="A0A286UCQ3"/>
<dbReference type="PANTHER" id="PTHR31961">
    <property type="entry name" value="SENSITIVE TO HIGH EXPRESSION PROTEIN 9, MITOCHONDRIAL"/>
    <property type="match status" value="1"/>
</dbReference>
<evidence type="ECO:0000256" key="1">
    <source>
        <dbReference type="ARBA" id="ARBA00007472"/>
    </source>
</evidence>
<protein>
    <recommendedName>
        <fullName evidence="10">Sensitive to high expression protein 9, mitochondrial</fullName>
    </recommendedName>
</protein>
<gene>
    <name evidence="12" type="ORF">PNOK_0736800</name>
</gene>
<dbReference type="PANTHER" id="PTHR31961:SF3">
    <property type="entry name" value="SENSITIVE TO HIGH EXPRESSION PROTEIN 9, MITOCHONDRIAL"/>
    <property type="match status" value="1"/>
</dbReference>
<evidence type="ECO:0000313" key="13">
    <source>
        <dbReference type="Proteomes" id="UP000217199"/>
    </source>
</evidence>
<dbReference type="FunCoup" id="A0A286UCQ3">
    <property type="interactions" value="61"/>
</dbReference>
<evidence type="ECO:0000256" key="6">
    <source>
        <dbReference type="ARBA" id="ARBA00023054"/>
    </source>
</evidence>
<dbReference type="EMBL" id="NBII01000007">
    <property type="protein sequence ID" value="PAV17304.1"/>
    <property type="molecule type" value="Genomic_DNA"/>
</dbReference>
<comment type="subcellular location">
    <subcellularLocation>
        <location evidence="10">Mitochondrion inner membrane</location>
        <topology evidence="10">Multi-pass membrane protein</topology>
    </subcellularLocation>
</comment>
<reference evidence="12 13" key="1">
    <citation type="journal article" date="2017" name="Mol. Ecol.">
        <title>Comparative and population genomic landscape of Phellinus noxius: A hypervariable fungus causing root rot in trees.</title>
        <authorList>
            <person name="Chung C.L."/>
            <person name="Lee T.J."/>
            <person name="Akiba M."/>
            <person name="Lee H.H."/>
            <person name="Kuo T.H."/>
            <person name="Liu D."/>
            <person name="Ke H.M."/>
            <person name="Yokoi T."/>
            <person name="Roa M.B."/>
            <person name="Lu M.J."/>
            <person name="Chang Y.Y."/>
            <person name="Ann P.J."/>
            <person name="Tsai J.N."/>
            <person name="Chen C.Y."/>
            <person name="Tzean S.S."/>
            <person name="Ota Y."/>
            <person name="Hattori T."/>
            <person name="Sahashi N."/>
            <person name="Liou R.F."/>
            <person name="Kikuchi T."/>
            <person name="Tsai I.J."/>
        </authorList>
    </citation>
    <scope>NUCLEOTIDE SEQUENCE [LARGE SCALE GENOMIC DNA]</scope>
    <source>
        <strain evidence="12 13">FFPRI411160</strain>
    </source>
</reference>
<dbReference type="OrthoDB" id="5595506at2759"/>
<evidence type="ECO:0000256" key="3">
    <source>
        <dbReference type="ARBA" id="ARBA00022792"/>
    </source>
</evidence>